<protein>
    <recommendedName>
        <fullName evidence="2">SMODS and SLOG-associating 2TM effector domain-containing protein</fullName>
    </recommendedName>
</protein>
<keyword evidence="1" id="KW-1133">Transmembrane helix</keyword>
<dbReference type="Pfam" id="PF14015">
    <property type="entry name" value="DUF4231"/>
    <property type="match status" value="1"/>
</dbReference>
<accession>A0A918PZ86</accession>
<dbReference type="Pfam" id="PF18181">
    <property type="entry name" value="SLATT_1"/>
    <property type="match status" value="1"/>
</dbReference>
<dbReference type="InterPro" id="IPR025325">
    <property type="entry name" value="DUF4231"/>
</dbReference>
<feature type="transmembrane region" description="Helical" evidence="1">
    <location>
        <begin position="212"/>
        <end position="230"/>
    </location>
</feature>
<dbReference type="NCBIfam" id="NF033634">
    <property type="entry name" value="SLATT_1"/>
    <property type="match status" value="1"/>
</dbReference>
<feature type="transmembrane region" description="Helical" evidence="1">
    <location>
        <begin position="84"/>
        <end position="104"/>
    </location>
</feature>
<evidence type="ECO:0000256" key="1">
    <source>
        <dbReference type="SAM" id="Phobius"/>
    </source>
</evidence>
<keyword evidence="1" id="KW-0812">Transmembrane</keyword>
<evidence type="ECO:0000313" key="3">
    <source>
        <dbReference type="EMBL" id="GGZ26347.1"/>
    </source>
</evidence>
<proteinExistence type="predicted"/>
<evidence type="ECO:0000259" key="2">
    <source>
        <dbReference type="Pfam" id="PF18181"/>
    </source>
</evidence>
<feature type="transmembrane region" description="Helical" evidence="1">
    <location>
        <begin position="236"/>
        <end position="258"/>
    </location>
</feature>
<feature type="domain" description="SMODS and SLOG-associating 2TM effector" evidence="2">
    <location>
        <begin position="180"/>
        <end position="302"/>
    </location>
</feature>
<dbReference type="EMBL" id="BMVW01000012">
    <property type="protein sequence ID" value="GGZ26347.1"/>
    <property type="molecule type" value="Genomic_DNA"/>
</dbReference>
<feature type="transmembrane region" description="Helical" evidence="1">
    <location>
        <begin position="54"/>
        <end position="72"/>
    </location>
</feature>
<reference evidence="3" key="2">
    <citation type="submission" date="2020-09" db="EMBL/GenBank/DDBJ databases">
        <authorList>
            <person name="Sun Q."/>
            <person name="Ohkuma M."/>
        </authorList>
    </citation>
    <scope>NUCLEOTIDE SEQUENCE</scope>
    <source>
        <strain evidence="3">JCM 4815</strain>
    </source>
</reference>
<comment type="caution">
    <text evidence="3">The sequence shown here is derived from an EMBL/GenBank/DDBJ whole genome shotgun (WGS) entry which is preliminary data.</text>
</comment>
<dbReference type="Proteomes" id="UP000622166">
    <property type="component" value="Unassembled WGS sequence"/>
</dbReference>
<reference evidence="3" key="1">
    <citation type="journal article" date="2014" name="Int. J. Syst. Evol. Microbiol.">
        <title>Complete genome sequence of Corynebacterium casei LMG S-19264T (=DSM 44701T), isolated from a smear-ripened cheese.</title>
        <authorList>
            <consortium name="US DOE Joint Genome Institute (JGI-PGF)"/>
            <person name="Walter F."/>
            <person name="Albersmeier A."/>
            <person name="Kalinowski J."/>
            <person name="Ruckert C."/>
        </authorList>
    </citation>
    <scope>NUCLEOTIDE SEQUENCE</scope>
    <source>
        <strain evidence="3">JCM 4815</strain>
    </source>
</reference>
<organism evidence="3 4">
    <name type="scientific">Streptomyces poonensis</name>
    <dbReference type="NCBI Taxonomy" id="68255"/>
    <lineage>
        <taxon>Bacteria</taxon>
        <taxon>Bacillati</taxon>
        <taxon>Actinomycetota</taxon>
        <taxon>Actinomycetes</taxon>
        <taxon>Kitasatosporales</taxon>
        <taxon>Streptomycetaceae</taxon>
        <taxon>Streptomyces</taxon>
    </lineage>
</organism>
<keyword evidence="4" id="KW-1185">Reference proteome</keyword>
<dbReference type="AlphaFoldDB" id="A0A918PZ86"/>
<dbReference type="InterPro" id="IPR040884">
    <property type="entry name" value="SLATT_1"/>
</dbReference>
<keyword evidence="1" id="KW-0472">Membrane</keyword>
<sequence length="309" mass="32692">MIHVTEILGTLPAGVHNCAVRAEPDGTVTAVWNQQSVWSQAADRLKRTISRARTAALILGIVSAVLGTAAAQTMQVHAALGKSLAFGAALSAGLVPLAAGRAGAPAVRNWTRLRSMSEALKSEVYVCLAGVAPYRDADRRRVLAARVERLFGEAADLAAYTTGVEPLERALPAVSDVTSYSELRLSRQMTEYYRPKASEMARKTSVVRRAEIALGALAAVLGALAGAFGVAQAAAWVAVAVTAGAAVSAHGVAAKYAFQQTEFTRTAAELQRILEGREVAEGGDAAFVRRCERVMSVLNDSWMVKWTAE</sequence>
<gene>
    <name evidence="3" type="ORF">GCM10010365_53400</name>
</gene>
<name>A0A918PZ86_9ACTN</name>
<evidence type="ECO:0000313" key="4">
    <source>
        <dbReference type="Proteomes" id="UP000622166"/>
    </source>
</evidence>